<feature type="signal peptide" evidence="1">
    <location>
        <begin position="1"/>
        <end position="22"/>
    </location>
</feature>
<keyword evidence="1" id="KW-0732">Signal</keyword>
<dbReference type="Pfam" id="PF13416">
    <property type="entry name" value="SBP_bac_8"/>
    <property type="match status" value="1"/>
</dbReference>
<dbReference type="Gene3D" id="3.40.190.10">
    <property type="entry name" value="Periplasmic binding protein-like II"/>
    <property type="match status" value="1"/>
</dbReference>
<name>A0A9J6Z9D4_9BACL</name>
<dbReference type="Proteomes" id="UP001056756">
    <property type="component" value="Chromosome"/>
</dbReference>
<dbReference type="SUPFAM" id="SSF53850">
    <property type="entry name" value="Periplasmic binding protein-like II"/>
    <property type="match status" value="1"/>
</dbReference>
<accession>A0A9J6Z9D4</accession>
<dbReference type="InterPro" id="IPR050490">
    <property type="entry name" value="Bact_solute-bd_prot1"/>
</dbReference>
<protein>
    <submittedName>
        <fullName evidence="2">ABC transporter substrate-binding protein</fullName>
    </submittedName>
</protein>
<evidence type="ECO:0000313" key="3">
    <source>
        <dbReference type="Proteomes" id="UP001056756"/>
    </source>
</evidence>
<evidence type="ECO:0000313" key="2">
    <source>
        <dbReference type="EMBL" id="URN92607.1"/>
    </source>
</evidence>
<organism evidence="2 3">
    <name type="scientific">Candidatus Pristimantibacillus lignocellulolyticus</name>
    <dbReference type="NCBI Taxonomy" id="2994561"/>
    <lineage>
        <taxon>Bacteria</taxon>
        <taxon>Bacillati</taxon>
        <taxon>Bacillota</taxon>
        <taxon>Bacilli</taxon>
        <taxon>Bacillales</taxon>
        <taxon>Paenibacillaceae</taxon>
        <taxon>Candidatus Pristimantibacillus</taxon>
    </lineage>
</organism>
<proteinExistence type="predicted"/>
<feature type="chain" id="PRO_5039932475" evidence="1">
    <location>
        <begin position="23"/>
        <end position="417"/>
    </location>
</feature>
<dbReference type="KEGG" id="plig:NAG76_11925"/>
<dbReference type="PROSITE" id="PS51257">
    <property type="entry name" value="PROKAR_LIPOPROTEIN"/>
    <property type="match status" value="1"/>
</dbReference>
<reference evidence="2" key="1">
    <citation type="submission" date="2022-05" db="EMBL/GenBank/DDBJ databases">
        <title>Novel bacterial taxa in a minimal lignocellulolytic consortium and its capacity to transform plastics disclosed by genome-resolved metagenomics.</title>
        <authorList>
            <person name="Rodriguez C.A.D."/>
            <person name="Diaz-Garcia L."/>
            <person name="Herrera K."/>
            <person name="Tarazona N.A."/>
            <person name="Sproer C."/>
            <person name="Overmann J."/>
            <person name="Jimenez D.J."/>
        </authorList>
    </citation>
    <scope>NUCLEOTIDE SEQUENCE</scope>
    <source>
        <strain evidence="2">MAG5</strain>
    </source>
</reference>
<dbReference type="InterPro" id="IPR006059">
    <property type="entry name" value="SBP"/>
</dbReference>
<gene>
    <name evidence="2" type="ORF">NAG76_11925</name>
</gene>
<evidence type="ECO:0000256" key="1">
    <source>
        <dbReference type="SAM" id="SignalP"/>
    </source>
</evidence>
<dbReference type="EMBL" id="CP097899">
    <property type="protein sequence ID" value="URN92607.1"/>
    <property type="molecule type" value="Genomic_DNA"/>
</dbReference>
<dbReference type="AlphaFoldDB" id="A0A9J6Z9D4"/>
<dbReference type="PANTHER" id="PTHR43649">
    <property type="entry name" value="ARABINOSE-BINDING PROTEIN-RELATED"/>
    <property type="match status" value="1"/>
</dbReference>
<sequence>MKKTIAFLLVILLLSGCAVQPAKEQVTLKVLYHSTDEFMNKYGKVYLASTENIDFEIIPVEGGLTIEQYLEIVETEKPDILSNFDYYEYFVDEGKLLNLDTYIEKSKDFRMDQINSNLLDYLRQEGNGSIYALSPTFTGKAMYYNKTILDQLGVEYPIDGMNWNELLELSSRISRADDTIDNEIISFYYDRTLFDLAMNIADTMKVQYANESGDVTFNTEGWNNIMNVVIENARNGAVFTRDNYPELTPFDNSKFSNGIVALTVDYSDLINDLRNVDFEWGVVTVPTDSSLESVDAMQPNELFGVNRDSSHIEESVDFITYINGEKFAQLEQKSSTFSSLPAREEFSKQIVNVDLHAFYHVAPLNFTRLDPFISREQSNQFYEATDEIMQDAITNETSTAEVIKLLQDTTEVIVMNE</sequence>